<evidence type="ECO:0000313" key="1">
    <source>
        <dbReference type="EMBL" id="DAE29540.1"/>
    </source>
</evidence>
<dbReference type="EMBL" id="BK059095">
    <property type="protein sequence ID" value="DAE29540.1"/>
    <property type="molecule type" value="Genomic_DNA"/>
</dbReference>
<organism evidence="1">
    <name type="scientific">virus sp. ctkyY8</name>
    <dbReference type="NCBI Taxonomy" id="2827995"/>
    <lineage>
        <taxon>Viruses</taxon>
    </lineage>
</organism>
<reference evidence="1" key="1">
    <citation type="journal article" date="2021" name="Proc. Natl. Acad. Sci. U.S.A.">
        <title>A Catalog of Tens of Thousands of Viruses from Human Metagenomes Reveals Hidden Associations with Chronic Diseases.</title>
        <authorList>
            <person name="Tisza M.J."/>
            <person name="Buck C.B."/>
        </authorList>
    </citation>
    <scope>NUCLEOTIDE SEQUENCE</scope>
    <source>
        <strain evidence="1">CtkyY8</strain>
    </source>
</reference>
<proteinExistence type="predicted"/>
<accession>A0A8S5REY6</accession>
<name>A0A8S5REY6_9VIRU</name>
<sequence length="81" mass="9889">MKRIEWSSEKNEILKKTRNISFEEILQNGTFLDDIPHPSREKQRIKIYDYNGYPYLMPYVEDDEKIFLKTAFPNRDYKNLL</sequence>
<protein>
    <submittedName>
        <fullName evidence="1">Ribonuclease toxin</fullName>
    </submittedName>
</protein>